<gene>
    <name evidence="3" type="ORF">IAB03_06905</name>
</gene>
<accession>A0A9D1M8D6</accession>
<feature type="signal peptide" evidence="1">
    <location>
        <begin position="1"/>
        <end position="25"/>
    </location>
</feature>
<evidence type="ECO:0000256" key="1">
    <source>
        <dbReference type="SAM" id="SignalP"/>
    </source>
</evidence>
<dbReference type="AlphaFoldDB" id="A0A9D1M8D6"/>
<dbReference type="Gene3D" id="3.60.21.10">
    <property type="match status" value="1"/>
</dbReference>
<dbReference type="InterPro" id="IPR051918">
    <property type="entry name" value="STPP_CPPED1"/>
</dbReference>
<organism evidence="3 4">
    <name type="scientific">Candidatus Gallibacteroides avistercoris</name>
    <dbReference type="NCBI Taxonomy" id="2840833"/>
    <lineage>
        <taxon>Bacteria</taxon>
        <taxon>Pseudomonadati</taxon>
        <taxon>Bacteroidota</taxon>
        <taxon>Bacteroidia</taxon>
        <taxon>Bacteroidales</taxon>
        <taxon>Bacteroidaceae</taxon>
        <taxon>Bacteroidaceae incertae sedis</taxon>
        <taxon>Candidatus Gallibacteroides</taxon>
    </lineage>
</organism>
<comment type="caution">
    <text evidence="3">The sequence shown here is derived from an EMBL/GenBank/DDBJ whole genome shotgun (WGS) entry which is preliminary data.</text>
</comment>
<dbReference type="GO" id="GO:0016787">
    <property type="term" value="F:hydrolase activity"/>
    <property type="evidence" value="ECO:0007669"/>
    <property type="project" value="InterPro"/>
</dbReference>
<reference evidence="3" key="2">
    <citation type="journal article" date="2021" name="PeerJ">
        <title>Extensive microbial diversity within the chicken gut microbiome revealed by metagenomics and culture.</title>
        <authorList>
            <person name="Gilroy R."/>
            <person name="Ravi A."/>
            <person name="Getino M."/>
            <person name="Pursley I."/>
            <person name="Horton D.L."/>
            <person name="Alikhan N.F."/>
            <person name="Baker D."/>
            <person name="Gharbi K."/>
            <person name="Hall N."/>
            <person name="Watson M."/>
            <person name="Adriaenssens E.M."/>
            <person name="Foster-Nyarko E."/>
            <person name="Jarju S."/>
            <person name="Secka A."/>
            <person name="Antonio M."/>
            <person name="Oren A."/>
            <person name="Chaudhuri R.R."/>
            <person name="La Ragione R."/>
            <person name="Hildebrand F."/>
            <person name="Pallen M.J."/>
        </authorList>
    </citation>
    <scope>NUCLEOTIDE SEQUENCE</scope>
    <source>
        <strain evidence="3">CHK158-818</strain>
    </source>
</reference>
<feature type="chain" id="PRO_5038744855" evidence="1">
    <location>
        <begin position="26"/>
        <end position="294"/>
    </location>
</feature>
<protein>
    <submittedName>
        <fullName evidence="3">Metallophosphoesterase</fullName>
    </submittedName>
</protein>
<sequence>MKRRTFLLSATSGCLALLLPNQASAIEGLRKKGGAEYSFIHLSDPQFGMFGSFEKHRSFEKETRLMQQAIDAINRLRPKYVLITGDLVHDRNNLAQVDEYKRLTALIDKKIPVYEVPGNHDVGNDATTDNVEQYKRNFGADRFSFSYKNTYIIGINTNLIWAGNTPLETEQTLWLQKELKKGQKYKYRIVAGHHPIYVNQPDEKKTYENLTPEKRTEYLELFRNNKVDIYLSGHLHFPASDRSAGVPLCTAGAVGYPIRGKSGMNIVSVTDAGVKASFFDFDQLPQSIDKGIIL</sequence>
<evidence type="ECO:0000313" key="4">
    <source>
        <dbReference type="Proteomes" id="UP000824112"/>
    </source>
</evidence>
<name>A0A9D1M8D6_9BACT</name>
<dbReference type="Proteomes" id="UP000824112">
    <property type="component" value="Unassembled WGS sequence"/>
</dbReference>
<dbReference type="PANTHER" id="PTHR43143:SF1">
    <property type="entry name" value="SERINE_THREONINE-PROTEIN PHOSPHATASE CPPED1"/>
    <property type="match status" value="1"/>
</dbReference>
<feature type="domain" description="Calcineurin-like phosphoesterase" evidence="2">
    <location>
        <begin position="39"/>
        <end position="237"/>
    </location>
</feature>
<evidence type="ECO:0000313" key="3">
    <source>
        <dbReference type="EMBL" id="HIU55514.1"/>
    </source>
</evidence>
<reference evidence="3" key="1">
    <citation type="submission" date="2020-10" db="EMBL/GenBank/DDBJ databases">
        <authorList>
            <person name="Gilroy R."/>
        </authorList>
    </citation>
    <scope>NUCLEOTIDE SEQUENCE</scope>
    <source>
        <strain evidence="3">CHK158-818</strain>
    </source>
</reference>
<dbReference type="InterPro" id="IPR029052">
    <property type="entry name" value="Metallo-depent_PP-like"/>
</dbReference>
<dbReference type="InterPro" id="IPR004843">
    <property type="entry name" value="Calcineurin-like_PHP"/>
</dbReference>
<keyword evidence="1" id="KW-0732">Signal</keyword>
<proteinExistence type="predicted"/>
<dbReference type="EMBL" id="DVNA01000152">
    <property type="protein sequence ID" value="HIU55514.1"/>
    <property type="molecule type" value="Genomic_DNA"/>
</dbReference>
<dbReference type="SUPFAM" id="SSF56300">
    <property type="entry name" value="Metallo-dependent phosphatases"/>
    <property type="match status" value="1"/>
</dbReference>
<evidence type="ECO:0000259" key="2">
    <source>
        <dbReference type="Pfam" id="PF00149"/>
    </source>
</evidence>
<dbReference type="PANTHER" id="PTHR43143">
    <property type="entry name" value="METALLOPHOSPHOESTERASE, CALCINEURIN SUPERFAMILY"/>
    <property type="match status" value="1"/>
</dbReference>
<dbReference type="Pfam" id="PF00149">
    <property type="entry name" value="Metallophos"/>
    <property type="match status" value="1"/>
</dbReference>